<reference evidence="1" key="1">
    <citation type="submission" date="2020-04" db="EMBL/GenBank/DDBJ databases">
        <authorList>
            <person name="Chiriac C."/>
            <person name="Salcher M."/>
            <person name="Ghai R."/>
            <person name="Kavagutti S V."/>
        </authorList>
    </citation>
    <scope>NUCLEOTIDE SEQUENCE</scope>
</reference>
<dbReference type="EMBL" id="LR796261">
    <property type="protein sequence ID" value="CAB4132522.1"/>
    <property type="molecule type" value="Genomic_DNA"/>
</dbReference>
<protein>
    <submittedName>
        <fullName evidence="1">Uncharacterized protein</fullName>
    </submittedName>
</protein>
<name>A0A6J5LG37_9CAUD</name>
<sequence length="162" mass="18710">MTRFTEAFGKQYEDNKQKIFTRRFELGGHTFKVRVPYVHESDNIYKMIQEPAKELIDAAFQSIAEPLMRFKDQPDAEATFTFTDDDIIVNGRSLRETAKTKVQTETKITEFFKLLVPENPENSLADLTYAEIEAEFPLSVQLQLMEKISEAISPTYKETKGN</sequence>
<gene>
    <name evidence="1" type="ORF">UFOVP259_46</name>
</gene>
<evidence type="ECO:0000313" key="1">
    <source>
        <dbReference type="EMBL" id="CAB4132522.1"/>
    </source>
</evidence>
<organism evidence="1">
    <name type="scientific">uncultured Caudovirales phage</name>
    <dbReference type="NCBI Taxonomy" id="2100421"/>
    <lineage>
        <taxon>Viruses</taxon>
        <taxon>Duplodnaviria</taxon>
        <taxon>Heunggongvirae</taxon>
        <taxon>Uroviricota</taxon>
        <taxon>Caudoviricetes</taxon>
        <taxon>Peduoviridae</taxon>
        <taxon>Maltschvirus</taxon>
        <taxon>Maltschvirus maltsch</taxon>
    </lineage>
</organism>
<accession>A0A6J5LG37</accession>
<proteinExistence type="predicted"/>